<dbReference type="KEGG" id="olu:OSTLU_33157"/>
<comment type="subcellular location">
    <subcellularLocation>
        <location evidence="1">Membrane</location>
        <topology evidence="1">Multi-pass membrane protein</topology>
    </subcellularLocation>
</comment>
<proteinExistence type="predicted"/>
<reference evidence="3 4" key="1">
    <citation type="journal article" date="2007" name="Proc. Natl. Acad. Sci. U.S.A.">
        <title>The tiny eukaryote Ostreococcus provides genomic insights into the paradox of plankton speciation.</title>
        <authorList>
            <person name="Palenik B."/>
            <person name="Grimwood J."/>
            <person name="Aerts A."/>
            <person name="Rouze P."/>
            <person name="Salamov A."/>
            <person name="Putnam N."/>
            <person name="Dupont C."/>
            <person name="Jorgensen R."/>
            <person name="Derelle E."/>
            <person name="Rombauts S."/>
            <person name="Zhou K."/>
            <person name="Otillar R."/>
            <person name="Merchant S.S."/>
            <person name="Podell S."/>
            <person name="Gaasterland T."/>
            <person name="Napoli C."/>
            <person name="Gendler K."/>
            <person name="Manuell A."/>
            <person name="Tai V."/>
            <person name="Vallon O."/>
            <person name="Piganeau G."/>
            <person name="Jancek S."/>
            <person name="Heijde M."/>
            <person name="Jabbari K."/>
            <person name="Bowler C."/>
            <person name="Lohr M."/>
            <person name="Robbens S."/>
            <person name="Werner G."/>
            <person name="Dubchak I."/>
            <person name="Pazour G.J."/>
            <person name="Ren Q."/>
            <person name="Paulsen I."/>
            <person name="Delwiche C."/>
            <person name="Schmutz J."/>
            <person name="Rokhsar D."/>
            <person name="Van de Peer Y."/>
            <person name="Moreau H."/>
            <person name="Grigoriev I.V."/>
        </authorList>
    </citation>
    <scope>NUCLEOTIDE SEQUENCE [LARGE SCALE GENOMIC DNA]</scope>
    <source>
        <strain evidence="3 4">CCE9901</strain>
    </source>
</reference>
<dbReference type="Proteomes" id="UP000001568">
    <property type="component" value="Chromosome 8"/>
</dbReference>
<dbReference type="RefSeq" id="XP_001419394.1">
    <property type="nucleotide sequence ID" value="XM_001419357.1"/>
</dbReference>
<dbReference type="OrthoDB" id="2014299at2759"/>
<dbReference type="GO" id="GO:0016020">
    <property type="term" value="C:membrane"/>
    <property type="evidence" value="ECO:0007669"/>
    <property type="project" value="UniProtKB-SubCell"/>
</dbReference>
<dbReference type="OMA" id="KWEAVED"/>
<evidence type="ECO:0000313" key="4">
    <source>
        <dbReference type="Proteomes" id="UP000001568"/>
    </source>
</evidence>
<feature type="domain" description="Cyanobacterial aminoacyl-tRNA synthetase CAAD" evidence="2">
    <location>
        <begin position="28"/>
        <end position="111"/>
    </location>
</feature>
<dbReference type="GO" id="GO:0009515">
    <property type="term" value="C:granal stacked thylakoid"/>
    <property type="evidence" value="ECO:0007669"/>
    <property type="project" value="EnsemblPlants"/>
</dbReference>
<protein>
    <recommendedName>
        <fullName evidence="2">Cyanobacterial aminoacyl-tRNA synthetase CAAD domain-containing protein</fullName>
    </recommendedName>
</protein>
<dbReference type="InterPro" id="IPR025564">
    <property type="entry name" value="CAAD_dom"/>
</dbReference>
<dbReference type="EMBL" id="CP000588">
    <property type="protein sequence ID" value="ABO97687.1"/>
    <property type="molecule type" value="Genomic_DNA"/>
</dbReference>
<dbReference type="GO" id="GO:0097753">
    <property type="term" value="P:membrane bending"/>
    <property type="evidence" value="ECO:0007669"/>
    <property type="project" value="EnsemblPlants"/>
</dbReference>
<evidence type="ECO:0000313" key="3">
    <source>
        <dbReference type="EMBL" id="ABO97687.1"/>
    </source>
</evidence>
<accession>A4S1N1</accession>
<dbReference type="Pfam" id="PF14159">
    <property type="entry name" value="CAAD"/>
    <property type="match status" value="1"/>
</dbReference>
<dbReference type="PANTHER" id="PTHR33222">
    <property type="match status" value="1"/>
</dbReference>
<dbReference type="STRING" id="436017.A4S1N1"/>
<name>A4S1N1_OSTLU</name>
<dbReference type="GeneID" id="5003178"/>
<dbReference type="GO" id="GO:0090391">
    <property type="term" value="P:granum assembly"/>
    <property type="evidence" value="ECO:0007669"/>
    <property type="project" value="EnsemblPlants"/>
</dbReference>
<sequence>MTVKPAVALRSTTIARAEKFNADDVLATIADKWEETENKSTVITYVAGATAAVWLSSTLVGAINVVPLLPKIMELVGLGYSTWFAYRYVLFKESRQELVEQVDALVSRVSGEE</sequence>
<dbReference type="InterPro" id="IPR033344">
    <property type="entry name" value="CURT1"/>
</dbReference>
<gene>
    <name evidence="3" type="ORF">OSTLU_33157</name>
</gene>
<dbReference type="Gramene" id="ABO97687">
    <property type="protein sequence ID" value="ABO97687"/>
    <property type="gene ID" value="OSTLU_33157"/>
</dbReference>
<dbReference type="AlphaFoldDB" id="A4S1N1"/>
<evidence type="ECO:0000259" key="2">
    <source>
        <dbReference type="Pfam" id="PF14159"/>
    </source>
</evidence>
<keyword evidence="4" id="KW-1185">Reference proteome</keyword>
<organism evidence="3 4">
    <name type="scientific">Ostreococcus lucimarinus (strain CCE9901)</name>
    <dbReference type="NCBI Taxonomy" id="436017"/>
    <lineage>
        <taxon>Eukaryota</taxon>
        <taxon>Viridiplantae</taxon>
        <taxon>Chlorophyta</taxon>
        <taxon>Mamiellophyceae</taxon>
        <taxon>Mamiellales</taxon>
        <taxon>Bathycoccaceae</taxon>
        <taxon>Ostreococcus</taxon>
    </lineage>
</organism>
<dbReference type="HOGENOM" id="CLU_095488_4_0_1"/>
<dbReference type="eggNOG" id="ENOG502RZIT">
    <property type="taxonomic scope" value="Eukaryota"/>
</dbReference>
<dbReference type="PANTHER" id="PTHR33222:SF4">
    <property type="entry name" value="PROTEIN CURVATURE THYLAKOID 1A, CHLOROPLASTIC"/>
    <property type="match status" value="1"/>
</dbReference>
<evidence type="ECO:0000256" key="1">
    <source>
        <dbReference type="ARBA" id="ARBA00004141"/>
    </source>
</evidence>